<dbReference type="InterPro" id="IPR002545">
    <property type="entry name" value="CheW-lke_dom"/>
</dbReference>
<dbReference type="Gene3D" id="2.40.50.180">
    <property type="entry name" value="CheA-289, Domain 4"/>
    <property type="match status" value="1"/>
</dbReference>
<evidence type="ECO:0000313" key="2">
    <source>
        <dbReference type="EMBL" id="MBT0654680.1"/>
    </source>
</evidence>
<dbReference type="RefSeq" id="WP_214176689.1">
    <property type="nucleotide sequence ID" value="NZ_JAHCVK010000015.1"/>
</dbReference>
<evidence type="ECO:0000313" key="3">
    <source>
        <dbReference type="Proteomes" id="UP000756860"/>
    </source>
</evidence>
<dbReference type="InterPro" id="IPR039315">
    <property type="entry name" value="CheW"/>
</dbReference>
<dbReference type="PANTHER" id="PTHR22617:SF23">
    <property type="entry name" value="CHEMOTAXIS PROTEIN CHEW"/>
    <property type="match status" value="1"/>
</dbReference>
<dbReference type="InterPro" id="IPR036061">
    <property type="entry name" value="CheW-like_dom_sf"/>
</dbReference>
<dbReference type="Pfam" id="PF01584">
    <property type="entry name" value="CheW"/>
    <property type="match status" value="1"/>
</dbReference>
<organism evidence="2 3">
    <name type="scientific">Geomobilimonas luticola</name>
    <dbReference type="NCBI Taxonomy" id="1114878"/>
    <lineage>
        <taxon>Bacteria</taxon>
        <taxon>Pseudomonadati</taxon>
        <taxon>Thermodesulfobacteriota</taxon>
        <taxon>Desulfuromonadia</taxon>
        <taxon>Geobacterales</taxon>
        <taxon>Geobacteraceae</taxon>
        <taxon>Geomobilimonas</taxon>
    </lineage>
</organism>
<protein>
    <submittedName>
        <fullName evidence="2">Chemotaxis protein CheW</fullName>
    </submittedName>
</protein>
<dbReference type="PROSITE" id="PS50851">
    <property type="entry name" value="CHEW"/>
    <property type="match status" value="1"/>
</dbReference>
<comment type="caution">
    <text evidence="2">The sequence shown here is derived from an EMBL/GenBank/DDBJ whole genome shotgun (WGS) entry which is preliminary data.</text>
</comment>
<name>A0ABS5SHG4_9BACT</name>
<dbReference type="EMBL" id="JAHCVK010000015">
    <property type="protein sequence ID" value="MBT0654680.1"/>
    <property type="molecule type" value="Genomic_DNA"/>
</dbReference>
<proteinExistence type="predicted"/>
<dbReference type="SMART" id="SM00260">
    <property type="entry name" value="CheW"/>
    <property type="match status" value="1"/>
</dbReference>
<feature type="domain" description="CheW-like" evidence="1">
    <location>
        <begin position="45"/>
        <end position="190"/>
    </location>
</feature>
<dbReference type="SUPFAM" id="SSF50341">
    <property type="entry name" value="CheW-like"/>
    <property type="match status" value="1"/>
</dbReference>
<dbReference type="Gene3D" id="2.30.30.40">
    <property type="entry name" value="SH3 Domains"/>
    <property type="match status" value="1"/>
</dbReference>
<dbReference type="Proteomes" id="UP000756860">
    <property type="component" value="Unassembled WGS sequence"/>
</dbReference>
<reference evidence="2 3" key="1">
    <citation type="submission" date="2021-05" db="EMBL/GenBank/DDBJ databases">
        <title>The draft genome of Geobacter luticola JCM 17780.</title>
        <authorList>
            <person name="Xu Z."/>
            <person name="Masuda Y."/>
            <person name="Itoh H."/>
            <person name="Senoo K."/>
        </authorList>
    </citation>
    <scope>NUCLEOTIDE SEQUENCE [LARGE SCALE GENOMIC DNA]</scope>
    <source>
        <strain evidence="2 3">JCM 17780</strain>
    </source>
</reference>
<accession>A0ABS5SHG4</accession>
<dbReference type="PANTHER" id="PTHR22617">
    <property type="entry name" value="CHEMOTAXIS SENSOR HISTIDINE KINASE-RELATED"/>
    <property type="match status" value="1"/>
</dbReference>
<dbReference type="CDD" id="cd00732">
    <property type="entry name" value="CheW"/>
    <property type="match status" value="1"/>
</dbReference>
<evidence type="ECO:0000259" key="1">
    <source>
        <dbReference type="PROSITE" id="PS50851"/>
    </source>
</evidence>
<keyword evidence="3" id="KW-1185">Reference proteome</keyword>
<sequence>MQEHNDVTLPPSGLAEDILAQFVGKAQQELDATATAVTAQQEEQLHHLVTFTLGREEYGVDIASVQEIIRATDITPVPGAPAHVRGVINLRGKIIPVVDLRSRFRMAAGTEAGAEASDARRIIVIELKGKRLGMQVDAVSQVIKVSSSVIEEMPEEAITLDQNYIKGVGKLEGRLIIILDLNRSLLLTEKNIQ</sequence>
<gene>
    <name evidence="2" type="ORF">KI810_16630</name>
</gene>